<sequence>MLFFANEIEDACVQMKPSWKLTNLYIPIAAKHFLYSSGRRGGRPPSTEGTEKTDVGNIIQRGFSSPFFYYCCSNQTVVQLGSILIRYRMAGKHPLNKYLNLYRATSLHVVN</sequence>
<protein>
    <submittedName>
        <fullName evidence="1">Uncharacterized protein</fullName>
    </submittedName>
</protein>
<evidence type="ECO:0000313" key="1">
    <source>
        <dbReference type="EMBL" id="KAG0479131.1"/>
    </source>
</evidence>
<comment type="caution">
    <text evidence="1">The sequence shown here is derived from an EMBL/GenBank/DDBJ whole genome shotgun (WGS) entry which is preliminary data.</text>
</comment>
<reference evidence="1 2" key="1">
    <citation type="journal article" date="2020" name="Nat. Food">
        <title>A phased Vanilla planifolia genome enables genetic improvement of flavour and production.</title>
        <authorList>
            <person name="Hasing T."/>
            <person name="Tang H."/>
            <person name="Brym M."/>
            <person name="Khazi F."/>
            <person name="Huang T."/>
            <person name="Chambers A.H."/>
        </authorList>
    </citation>
    <scope>NUCLEOTIDE SEQUENCE [LARGE SCALE GENOMIC DNA]</scope>
    <source>
        <tissue evidence="1">Leaf</tissue>
    </source>
</reference>
<organism evidence="1 2">
    <name type="scientific">Vanilla planifolia</name>
    <name type="common">Vanilla</name>
    <dbReference type="NCBI Taxonomy" id="51239"/>
    <lineage>
        <taxon>Eukaryota</taxon>
        <taxon>Viridiplantae</taxon>
        <taxon>Streptophyta</taxon>
        <taxon>Embryophyta</taxon>
        <taxon>Tracheophyta</taxon>
        <taxon>Spermatophyta</taxon>
        <taxon>Magnoliopsida</taxon>
        <taxon>Liliopsida</taxon>
        <taxon>Asparagales</taxon>
        <taxon>Orchidaceae</taxon>
        <taxon>Vanilloideae</taxon>
        <taxon>Vanilleae</taxon>
        <taxon>Vanilla</taxon>
    </lineage>
</organism>
<dbReference type="EMBL" id="JADCNM010000006">
    <property type="protein sequence ID" value="KAG0479131.1"/>
    <property type="molecule type" value="Genomic_DNA"/>
</dbReference>
<evidence type="ECO:0000313" key="2">
    <source>
        <dbReference type="Proteomes" id="UP000639772"/>
    </source>
</evidence>
<proteinExistence type="predicted"/>
<dbReference type="Proteomes" id="UP000639772">
    <property type="component" value="Chromosome 6"/>
</dbReference>
<gene>
    <name evidence="1" type="ORF">HPP92_013850</name>
</gene>
<dbReference type="AlphaFoldDB" id="A0A835QXR5"/>
<name>A0A835QXR5_VANPL</name>
<accession>A0A835QXR5</accession>